<organism evidence="2 3">
    <name type="scientific">Nitrosomonas ureae</name>
    <dbReference type="NCBI Taxonomy" id="44577"/>
    <lineage>
        <taxon>Bacteria</taxon>
        <taxon>Pseudomonadati</taxon>
        <taxon>Pseudomonadota</taxon>
        <taxon>Betaproteobacteria</taxon>
        <taxon>Nitrosomonadales</taxon>
        <taxon>Nitrosomonadaceae</taxon>
        <taxon>Nitrosomonas</taxon>
    </lineage>
</organism>
<feature type="domain" description="Bro-N" evidence="1">
    <location>
        <begin position="56"/>
        <end position="144"/>
    </location>
</feature>
<sequence>MSEKKIDTDKLAGMAFDDALSRLAHTDPKELSEINKENISDGAIEQLIEKFEDSSHIDEDDVEFWYARDLQVLLGYESSWQNFSNVIEKAKSACESSGNSVLDHFNDVIKMVAIGSGAEKKVDDIKLTRYACYLIAQNGDPRKKPISFAQTYFAIQTRRQEIRDDDEANYIPLSEDKKRFLLRDEIKEHNKRLASAAKGCGVVEPIDFAIFQTFGYRGLYGGLDRLGIARKKGLKSKDTILDHMGSTELAANLFRATQTEEKLRRENIKGKENANNAHHEVGKKVRQAIKDIGGTMPEDLPPAEDIVKVGRRIQKAIKSSQKKIK</sequence>
<name>A0A286A1P3_9PROT</name>
<gene>
    <name evidence="2" type="ORF">SAMN06297164_0088</name>
</gene>
<accession>A0A286A1P3</accession>
<dbReference type="EMBL" id="OCMU01000001">
    <property type="protein sequence ID" value="SOD15817.1"/>
    <property type="molecule type" value="Genomic_DNA"/>
</dbReference>
<protein>
    <submittedName>
        <fullName evidence="2">DNA-damage-inducible protein D</fullName>
    </submittedName>
</protein>
<dbReference type="InterPro" id="IPR003497">
    <property type="entry name" value="BRO_N_domain"/>
</dbReference>
<dbReference type="NCBIfam" id="NF008573">
    <property type="entry name" value="PRK11525.1"/>
    <property type="match status" value="1"/>
</dbReference>
<dbReference type="Proteomes" id="UP000219335">
    <property type="component" value="Unassembled WGS sequence"/>
</dbReference>
<reference evidence="2 3" key="1">
    <citation type="submission" date="2017-09" db="EMBL/GenBank/DDBJ databases">
        <authorList>
            <person name="Ehlers B."/>
            <person name="Leendertz F.H."/>
        </authorList>
    </citation>
    <scope>NUCLEOTIDE SEQUENCE [LARGE SCALE GENOMIC DNA]</scope>
    <source>
        <strain evidence="2 3">Nm42</strain>
    </source>
</reference>
<evidence type="ECO:0000313" key="3">
    <source>
        <dbReference type="Proteomes" id="UP000219335"/>
    </source>
</evidence>
<dbReference type="Pfam" id="PF02498">
    <property type="entry name" value="Bro-N"/>
    <property type="match status" value="1"/>
</dbReference>
<proteinExistence type="predicted"/>
<evidence type="ECO:0000259" key="1">
    <source>
        <dbReference type="Pfam" id="PF02498"/>
    </source>
</evidence>
<evidence type="ECO:0000313" key="2">
    <source>
        <dbReference type="EMBL" id="SOD15817.1"/>
    </source>
</evidence>
<dbReference type="RefSeq" id="WP_217992284.1">
    <property type="nucleotide sequence ID" value="NZ_OCMU01000001.1"/>
</dbReference>
<dbReference type="AlphaFoldDB" id="A0A286A1P3"/>